<dbReference type="PROSITE" id="PS50035">
    <property type="entry name" value="PLD"/>
    <property type="match status" value="1"/>
</dbReference>
<comment type="similarity">
    <text evidence="2">Belongs to the phospholipase D family.</text>
</comment>
<comment type="caution">
    <text evidence="8">The sequence shown here is derived from an EMBL/GenBank/DDBJ whole genome shotgun (WGS) entry which is preliminary data.</text>
</comment>
<dbReference type="RefSeq" id="WP_188880924.1">
    <property type="nucleotide sequence ID" value="NZ_BMOY01000004.1"/>
</dbReference>
<dbReference type="EC" id="3.1.4.4" evidence="3"/>
<feature type="domain" description="PLD phosphodiesterase" evidence="7">
    <location>
        <begin position="271"/>
        <end position="299"/>
    </location>
</feature>
<dbReference type="GO" id="GO:0016042">
    <property type="term" value="P:lipid catabolic process"/>
    <property type="evidence" value="ECO:0007669"/>
    <property type="project" value="UniProtKB-KW"/>
</dbReference>
<dbReference type="Proteomes" id="UP000637695">
    <property type="component" value="Unassembled WGS sequence"/>
</dbReference>
<dbReference type="SUPFAM" id="SSF56024">
    <property type="entry name" value="Phospholipase D/nuclease"/>
    <property type="match status" value="2"/>
</dbReference>
<evidence type="ECO:0000256" key="2">
    <source>
        <dbReference type="ARBA" id="ARBA00008664"/>
    </source>
</evidence>
<dbReference type="GO" id="GO:0004630">
    <property type="term" value="F:phospholipase D activity"/>
    <property type="evidence" value="ECO:0007669"/>
    <property type="project" value="UniProtKB-EC"/>
</dbReference>
<name>A0A917K5I2_9BACL</name>
<reference evidence="8" key="2">
    <citation type="submission" date="2020-09" db="EMBL/GenBank/DDBJ databases">
        <authorList>
            <person name="Sun Q."/>
            <person name="Ohkuma M."/>
        </authorList>
    </citation>
    <scope>NUCLEOTIDE SEQUENCE</scope>
    <source>
        <strain evidence="8">JCM 18487</strain>
    </source>
</reference>
<dbReference type="AlphaFoldDB" id="A0A917K5I2"/>
<dbReference type="SMART" id="SM00155">
    <property type="entry name" value="PLDc"/>
    <property type="match status" value="2"/>
</dbReference>
<sequence length="345" mass="38326">MRWKWTGIAVLLAGLCTGCGIGGIGIAPRTTPPLPKPVTEDGMTLVWGEDVKREALSLIHHSQRYVYLDMYELSDPDILQALVDARRAGVDVRVVVDANERASQSKGFPYLRHAGVAVQSLRIPRGISHIKMMVTDRGVLLGGMNFGTYSWHNNDASVYLAKANPSFLALFRWDWARAHGEPAQAPAAQHPLLYDRAVRRHVVQAIEAARTSIRMEAFVLSDWQVIDALVAACRRGVAVEVLLDPTQSQNRRTANRLRDAGAAVRFYRPYGDELMHAKILDVDAGRVFIIGSANFSRQAYDVNHEGDIELYDVPAFDRALTDDLTVQVGRGTDYPVRHRVFQDAG</sequence>
<evidence type="ECO:0000256" key="4">
    <source>
        <dbReference type="ARBA" id="ARBA00022801"/>
    </source>
</evidence>
<evidence type="ECO:0000259" key="7">
    <source>
        <dbReference type="PROSITE" id="PS50035"/>
    </source>
</evidence>
<keyword evidence="9" id="KW-1185">Reference proteome</keyword>
<dbReference type="InterPro" id="IPR001736">
    <property type="entry name" value="PLipase_D/transphosphatidylase"/>
</dbReference>
<evidence type="ECO:0000256" key="3">
    <source>
        <dbReference type="ARBA" id="ARBA00012027"/>
    </source>
</evidence>
<reference evidence="8" key="1">
    <citation type="journal article" date="2014" name="Int. J. Syst. Evol. Microbiol.">
        <title>Complete genome sequence of Corynebacterium casei LMG S-19264T (=DSM 44701T), isolated from a smear-ripened cheese.</title>
        <authorList>
            <consortium name="US DOE Joint Genome Institute (JGI-PGF)"/>
            <person name="Walter F."/>
            <person name="Albersmeier A."/>
            <person name="Kalinowski J."/>
            <person name="Ruckert C."/>
        </authorList>
    </citation>
    <scope>NUCLEOTIDE SEQUENCE</scope>
    <source>
        <strain evidence="8">JCM 18487</strain>
    </source>
</reference>
<evidence type="ECO:0000256" key="6">
    <source>
        <dbReference type="ARBA" id="ARBA00023098"/>
    </source>
</evidence>
<dbReference type="Pfam" id="PF13091">
    <property type="entry name" value="PLDc_2"/>
    <property type="match status" value="2"/>
</dbReference>
<keyword evidence="6" id="KW-0443">Lipid metabolism</keyword>
<dbReference type="PANTHER" id="PTHR43856:SF1">
    <property type="entry name" value="MITOCHONDRIAL CARDIOLIPIN HYDROLASE"/>
    <property type="match status" value="1"/>
</dbReference>
<dbReference type="GO" id="GO:0006793">
    <property type="term" value="P:phosphorus metabolic process"/>
    <property type="evidence" value="ECO:0007669"/>
    <property type="project" value="UniProtKB-ARBA"/>
</dbReference>
<keyword evidence="4" id="KW-0378">Hydrolase</keyword>
<dbReference type="InterPro" id="IPR051406">
    <property type="entry name" value="PLD_domain"/>
</dbReference>
<dbReference type="PANTHER" id="PTHR43856">
    <property type="entry name" value="CARDIOLIPIN HYDROLASE"/>
    <property type="match status" value="1"/>
</dbReference>
<gene>
    <name evidence="8" type="ORF">GCM10010885_04730</name>
</gene>
<evidence type="ECO:0000313" key="8">
    <source>
        <dbReference type="EMBL" id="GGI98194.1"/>
    </source>
</evidence>
<evidence type="ECO:0000256" key="5">
    <source>
        <dbReference type="ARBA" id="ARBA00022963"/>
    </source>
</evidence>
<accession>A0A917K5I2</accession>
<proteinExistence type="inferred from homology"/>
<dbReference type="Gene3D" id="3.30.870.10">
    <property type="entry name" value="Endonuclease Chain A"/>
    <property type="match status" value="2"/>
</dbReference>
<evidence type="ECO:0000313" key="9">
    <source>
        <dbReference type="Proteomes" id="UP000637695"/>
    </source>
</evidence>
<dbReference type="EMBL" id="BMOY01000004">
    <property type="protein sequence ID" value="GGI98194.1"/>
    <property type="molecule type" value="Genomic_DNA"/>
</dbReference>
<organism evidence="8 9">
    <name type="scientific">Alicyclobacillus cellulosilyticus</name>
    <dbReference type="NCBI Taxonomy" id="1003997"/>
    <lineage>
        <taxon>Bacteria</taxon>
        <taxon>Bacillati</taxon>
        <taxon>Bacillota</taxon>
        <taxon>Bacilli</taxon>
        <taxon>Bacillales</taxon>
        <taxon>Alicyclobacillaceae</taxon>
        <taxon>Alicyclobacillus</taxon>
    </lineage>
</organism>
<keyword evidence="5" id="KW-0442">Lipid degradation</keyword>
<evidence type="ECO:0000256" key="1">
    <source>
        <dbReference type="ARBA" id="ARBA00000798"/>
    </source>
</evidence>
<protein>
    <recommendedName>
        <fullName evidence="3">phospholipase D</fullName>
        <ecNumber evidence="3">3.1.4.4</ecNumber>
    </recommendedName>
</protein>
<dbReference type="InterPro" id="IPR025202">
    <property type="entry name" value="PLD-like_dom"/>
</dbReference>
<dbReference type="GO" id="GO:0016891">
    <property type="term" value="F:RNA endonuclease activity producing 5'-phosphomonoesters, hydrolytic mechanism"/>
    <property type="evidence" value="ECO:0007669"/>
    <property type="project" value="TreeGrafter"/>
</dbReference>
<comment type="catalytic activity">
    <reaction evidence="1">
        <text>a 1,2-diacyl-sn-glycero-3-phosphocholine + H2O = a 1,2-diacyl-sn-glycero-3-phosphate + choline + H(+)</text>
        <dbReference type="Rhea" id="RHEA:14445"/>
        <dbReference type="ChEBI" id="CHEBI:15354"/>
        <dbReference type="ChEBI" id="CHEBI:15377"/>
        <dbReference type="ChEBI" id="CHEBI:15378"/>
        <dbReference type="ChEBI" id="CHEBI:57643"/>
        <dbReference type="ChEBI" id="CHEBI:58608"/>
        <dbReference type="EC" id="3.1.4.4"/>
    </reaction>
</comment>